<dbReference type="Gene3D" id="1.25.40.10">
    <property type="entry name" value="Tetratricopeptide repeat domain"/>
    <property type="match status" value="2"/>
</dbReference>
<reference evidence="3 4" key="1">
    <citation type="journal article" date="2016" name="Mol. Biol. Evol.">
        <title>Comparative Genomics of Early-Diverging Mushroom-Forming Fungi Provides Insights into the Origins of Lignocellulose Decay Capabilities.</title>
        <authorList>
            <person name="Nagy L.G."/>
            <person name="Riley R."/>
            <person name="Tritt A."/>
            <person name="Adam C."/>
            <person name="Daum C."/>
            <person name="Floudas D."/>
            <person name="Sun H."/>
            <person name="Yadav J.S."/>
            <person name="Pangilinan J."/>
            <person name="Larsson K.H."/>
            <person name="Matsuura K."/>
            <person name="Barry K."/>
            <person name="Labutti K."/>
            <person name="Kuo R."/>
            <person name="Ohm R.A."/>
            <person name="Bhattacharya S.S."/>
            <person name="Shirouzu T."/>
            <person name="Yoshinaga Y."/>
            <person name="Martin F.M."/>
            <person name="Grigoriev I.V."/>
            <person name="Hibbett D.S."/>
        </authorList>
    </citation>
    <scope>NUCLEOTIDE SEQUENCE [LARGE SCALE GENOMIC DNA]</scope>
    <source>
        <strain evidence="3 4">CBS 109695</strain>
    </source>
</reference>
<dbReference type="SUPFAM" id="SSF52540">
    <property type="entry name" value="P-loop containing nucleoside triphosphate hydrolases"/>
    <property type="match status" value="1"/>
</dbReference>
<gene>
    <name evidence="3" type="ORF">FIBSPDRAFT_965776</name>
</gene>
<keyword evidence="4" id="KW-1185">Reference proteome</keyword>
<dbReference type="AlphaFoldDB" id="A0A167XK81"/>
<evidence type="ECO:0000256" key="2">
    <source>
        <dbReference type="SAM" id="Phobius"/>
    </source>
</evidence>
<evidence type="ECO:0000256" key="1">
    <source>
        <dbReference type="SAM" id="MobiDB-lite"/>
    </source>
</evidence>
<name>A0A167XK81_9AGAM</name>
<dbReference type="PANTHER" id="PTHR47691:SF3">
    <property type="entry name" value="HTH-TYPE TRANSCRIPTIONAL REGULATOR RV0890C-RELATED"/>
    <property type="match status" value="1"/>
</dbReference>
<dbReference type="OrthoDB" id="431454at2759"/>
<dbReference type="EMBL" id="KV417756">
    <property type="protein sequence ID" value="KZP07304.1"/>
    <property type="molecule type" value="Genomic_DNA"/>
</dbReference>
<dbReference type="SUPFAM" id="SSF48452">
    <property type="entry name" value="TPR-like"/>
    <property type="match status" value="2"/>
</dbReference>
<evidence type="ECO:0000313" key="4">
    <source>
        <dbReference type="Proteomes" id="UP000076532"/>
    </source>
</evidence>
<proteinExistence type="predicted"/>
<dbReference type="InterPro" id="IPR027417">
    <property type="entry name" value="P-loop_NTPase"/>
</dbReference>
<keyword evidence="2" id="KW-1133">Transmembrane helix</keyword>
<dbReference type="Gene3D" id="3.40.50.300">
    <property type="entry name" value="P-loop containing nucleotide triphosphate hydrolases"/>
    <property type="match status" value="1"/>
</dbReference>
<dbReference type="Proteomes" id="UP000076532">
    <property type="component" value="Unassembled WGS sequence"/>
</dbReference>
<organism evidence="3 4">
    <name type="scientific">Athelia psychrophila</name>
    <dbReference type="NCBI Taxonomy" id="1759441"/>
    <lineage>
        <taxon>Eukaryota</taxon>
        <taxon>Fungi</taxon>
        <taxon>Dikarya</taxon>
        <taxon>Basidiomycota</taxon>
        <taxon>Agaricomycotina</taxon>
        <taxon>Agaricomycetes</taxon>
        <taxon>Agaricomycetidae</taxon>
        <taxon>Atheliales</taxon>
        <taxon>Atheliaceae</taxon>
        <taxon>Athelia</taxon>
    </lineage>
</organism>
<feature type="region of interest" description="Disordered" evidence="1">
    <location>
        <begin position="1"/>
        <end position="35"/>
    </location>
</feature>
<evidence type="ECO:0000313" key="3">
    <source>
        <dbReference type="EMBL" id="KZP07304.1"/>
    </source>
</evidence>
<protein>
    <submittedName>
        <fullName evidence="3">TPR-like protein</fullName>
    </submittedName>
</protein>
<accession>A0A167XK81</accession>
<dbReference type="InterPro" id="IPR011990">
    <property type="entry name" value="TPR-like_helical_dom_sf"/>
</dbReference>
<dbReference type="PANTHER" id="PTHR47691">
    <property type="entry name" value="REGULATOR-RELATED"/>
    <property type="match status" value="1"/>
</dbReference>
<dbReference type="Pfam" id="PF13424">
    <property type="entry name" value="TPR_12"/>
    <property type="match status" value="1"/>
</dbReference>
<feature type="transmembrane region" description="Helical" evidence="2">
    <location>
        <begin position="106"/>
        <end position="128"/>
    </location>
</feature>
<keyword evidence="2" id="KW-0812">Transmembrane</keyword>
<sequence length="757" mass="82194">MLPGDNRAQSASGDIDVPQRRQLRSQDDRENIGNQTTSTVIQTATTGCIETAYQLQKVPMANTIVKPSVNTTGASGRARVTNVAGHIFHGNVTMHMYNGASAFMSLLFDLTCLAALTLVFTGAIPSILPPQHLATSDFLIEPPPSQPLAPDIWFGRDGTVSTLAGIIAGNENPRIAIMGAGGIGKTATTLHFIRHEAVVTRYGDRIFFVACDAATSTQLLVSSILKIIGVSAGPGENLVTVMHRALKGAPPTLLLLDNFESTWEAEKAHAAIRDLLQKIADPLSSALIITMRATTPPPGIQWIFFESLPPLAASAAKEVFLAINPTFCDGGTTKKRTYMLSLDRYTNDKLESVDVSISLSMDSLDVKRNPGAIQLLRMLCLLSDSILGWQDCLEDIEPSFETATSDLFLLLDFGPELHGAITALSPEIGNIGNLIDHAVAHDPGEIIVDIAMQITRHLWRADPSTDLLKKVSSLVPSVKAEMQARYWHIPGEIMFKRDEWFLEIGDRLGAAQCSRRLGDILRMQGNYSEATRILTDARAQFIDIGDRLGDAQCSRSLGYILRMQANYCEANDMLKGALAQFIEIGDHMGAAQCSKSLGISLSDQGNCSEATRILKDARCLGDFLRRQGNVSEATVILKDAQAQFIEIGDRLGAAGSSQILGMILIDQGNFSEATTILKDARAQFIEIGHRLGEANCSAYLGTILLRQRSYTEAESLVRHARDVFAEIGMERSTACCSELLEECVRARDAEQIMATSS</sequence>
<keyword evidence="2" id="KW-0472">Membrane</keyword>
<dbReference type="STRING" id="436010.A0A167XK81"/>